<evidence type="ECO:0000256" key="8">
    <source>
        <dbReference type="HAMAP-Rule" id="MF_00238"/>
    </source>
</evidence>
<keyword evidence="2 8" id="KW-0808">Transferase</keyword>
<evidence type="ECO:0000256" key="6">
    <source>
        <dbReference type="ARBA" id="ARBA00047615"/>
    </source>
</evidence>
<evidence type="ECO:0000313" key="11">
    <source>
        <dbReference type="Proteomes" id="UP000719942"/>
    </source>
</evidence>
<comment type="caution">
    <text evidence="10">The sequence shown here is derived from an EMBL/GenBank/DDBJ whole genome shotgun (WGS) entry which is preliminary data.</text>
</comment>
<dbReference type="Gene3D" id="3.40.50.300">
    <property type="entry name" value="P-loop containing nucleotide triphosphate hydrolases"/>
    <property type="match status" value="1"/>
</dbReference>
<dbReference type="PANTHER" id="PTHR21299">
    <property type="entry name" value="CYTIDYLATE KINASE/PANTOATE-BETA-ALANINE LIGASE"/>
    <property type="match status" value="1"/>
</dbReference>
<evidence type="ECO:0000256" key="5">
    <source>
        <dbReference type="ARBA" id="ARBA00022840"/>
    </source>
</evidence>
<comment type="catalytic activity">
    <reaction evidence="7 8">
        <text>CMP + ATP = CDP + ADP</text>
        <dbReference type="Rhea" id="RHEA:11600"/>
        <dbReference type="ChEBI" id="CHEBI:30616"/>
        <dbReference type="ChEBI" id="CHEBI:58069"/>
        <dbReference type="ChEBI" id="CHEBI:60377"/>
        <dbReference type="ChEBI" id="CHEBI:456216"/>
        <dbReference type="EC" id="2.7.4.25"/>
    </reaction>
</comment>
<evidence type="ECO:0000256" key="1">
    <source>
        <dbReference type="ARBA" id="ARBA00009427"/>
    </source>
</evidence>
<keyword evidence="4 8" id="KW-0418">Kinase</keyword>
<dbReference type="RefSeq" id="WP_219965847.1">
    <property type="nucleotide sequence ID" value="NZ_JAGFNZ010000004.1"/>
</dbReference>
<accession>A0ABS7DQX6</accession>
<evidence type="ECO:0000256" key="3">
    <source>
        <dbReference type="ARBA" id="ARBA00022741"/>
    </source>
</evidence>
<gene>
    <name evidence="8" type="primary">cmk</name>
    <name evidence="10" type="ORF">J5W02_11590</name>
</gene>
<evidence type="ECO:0000259" key="9">
    <source>
        <dbReference type="Pfam" id="PF02224"/>
    </source>
</evidence>
<comment type="subcellular location">
    <subcellularLocation>
        <location evidence="8">Cytoplasm</location>
    </subcellularLocation>
</comment>
<keyword evidence="11" id="KW-1185">Reference proteome</keyword>
<organism evidence="10 11">
    <name type="scientific">Caproiciproducens faecalis</name>
    <dbReference type="NCBI Taxonomy" id="2820301"/>
    <lineage>
        <taxon>Bacteria</taxon>
        <taxon>Bacillati</taxon>
        <taxon>Bacillota</taxon>
        <taxon>Clostridia</taxon>
        <taxon>Eubacteriales</taxon>
        <taxon>Acutalibacteraceae</taxon>
        <taxon>Caproiciproducens</taxon>
    </lineage>
</organism>
<dbReference type="InterPro" id="IPR003136">
    <property type="entry name" value="Cytidylate_kin"/>
</dbReference>
<reference evidence="10 11" key="1">
    <citation type="submission" date="2021-03" db="EMBL/GenBank/DDBJ databases">
        <title>Caproiciproducens sp. nov. isolated from feces of cow.</title>
        <authorList>
            <person name="Choi J.-Y."/>
        </authorList>
    </citation>
    <scope>NUCLEOTIDE SEQUENCE [LARGE SCALE GENOMIC DNA]</scope>
    <source>
        <strain evidence="10 11">AGMB10547</strain>
    </source>
</reference>
<keyword evidence="3 8" id="KW-0547">Nucleotide-binding</keyword>
<evidence type="ECO:0000256" key="2">
    <source>
        <dbReference type="ARBA" id="ARBA00022679"/>
    </source>
</evidence>
<dbReference type="NCBIfam" id="TIGR00017">
    <property type="entry name" value="cmk"/>
    <property type="match status" value="1"/>
</dbReference>
<feature type="binding site" evidence="8">
    <location>
        <begin position="8"/>
        <end position="16"/>
    </location>
    <ligand>
        <name>ATP</name>
        <dbReference type="ChEBI" id="CHEBI:30616"/>
    </ligand>
</feature>
<protein>
    <recommendedName>
        <fullName evidence="8">Cytidylate kinase</fullName>
        <shortName evidence="8">CK</shortName>
        <ecNumber evidence="8">2.7.4.25</ecNumber>
    </recommendedName>
    <alternativeName>
        <fullName evidence="8">Cytidine monophosphate kinase</fullName>
        <shortName evidence="8">CMP kinase</shortName>
    </alternativeName>
</protein>
<proteinExistence type="inferred from homology"/>
<keyword evidence="5 8" id="KW-0067">ATP-binding</keyword>
<comment type="similarity">
    <text evidence="1 8">Belongs to the cytidylate kinase family. Type 1 subfamily.</text>
</comment>
<evidence type="ECO:0000313" key="10">
    <source>
        <dbReference type="EMBL" id="MBW7573452.1"/>
    </source>
</evidence>
<dbReference type="CDD" id="cd02020">
    <property type="entry name" value="CMPK"/>
    <property type="match status" value="1"/>
</dbReference>
<dbReference type="PANTHER" id="PTHR21299:SF2">
    <property type="entry name" value="CYTIDYLATE KINASE"/>
    <property type="match status" value="1"/>
</dbReference>
<dbReference type="GO" id="GO:0016301">
    <property type="term" value="F:kinase activity"/>
    <property type="evidence" value="ECO:0007669"/>
    <property type="project" value="UniProtKB-KW"/>
</dbReference>
<dbReference type="EMBL" id="JAGFNZ010000004">
    <property type="protein sequence ID" value="MBW7573452.1"/>
    <property type="molecule type" value="Genomic_DNA"/>
</dbReference>
<dbReference type="InterPro" id="IPR011994">
    <property type="entry name" value="Cytidylate_kinase_dom"/>
</dbReference>
<evidence type="ECO:0000256" key="7">
    <source>
        <dbReference type="ARBA" id="ARBA00048478"/>
    </source>
</evidence>
<evidence type="ECO:0000256" key="4">
    <source>
        <dbReference type="ARBA" id="ARBA00022777"/>
    </source>
</evidence>
<dbReference type="EC" id="2.7.4.25" evidence="8"/>
<name>A0ABS7DQX6_9FIRM</name>
<comment type="catalytic activity">
    <reaction evidence="6 8">
        <text>dCMP + ATP = dCDP + ADP</text>
        <dbReference type="Rhea" id="RHEA:25094"/>
        <dbReference type="ChEBI" id="CHEBI:30616"/>
        <dbReference type="ChEBI" id="CHEBI:57566"/>
        <dbReference type="ChEBI" id="CHEBI:58593"/>
        <dbReference type="ChEBI" id="CHEBI:456216"/>
        <dbReference type="EC" id="2.7.4.25"/>
    </reaction>
</comment>
<dbReference type="Proteomes" id="UP000719942">
    <property type="component" value="Unassembled WGS sequence"/>
</dbReference>
<dbReference type="SUPFAM" id="SSF52540">
    <property type="entry name" value="P-loop containing nucleoside triphosphate hydrolases"/>
    <property type="match status" value="1"/>
</dbReference>
<dbReference type="HAMAP" id="MF_00238">
    <property type="entry name" value="Cytidyl_kinase_type1"/>
    <property type="match status" value="1"/>
</dbReference>
<feature type="domain" description="Cytidylate kinase" evidence="9">
    <location>
        <begin position="4"/>
        <end position="217"/>
    </location>
</feature>
<dbReference type="InterPro" id="IPR027417">
    <property type="entry name" value="P-loop_NTPase"/>
</dbReference>
<dbReference type="Pfam" id="PF02224">
    <property type="entry name" value="Cytidylate_kin"/>
    <property type="match status" value="1"/>
</dbReference>
<keyword evidence="8" id="KW-0963">Cytoplasm</keyword>
<sequence>MTAIAIDGPAGAGKSTIARRAARQIGYIYVDTGALYRAVGLYMLKQGVDTSDSQAVTPLLKQVHVTLAFQNGEQKVILCGEDVSCDIRTAEVSMAASNVSAIPAVRDFLFSLQKDIAKTNDVIMDGRDIGTVVLPDAQVKIFLTASPEERARRRYEQMIKKGEQADYSEVLSDLKTRDYNDSHRAVAPLVPAANAIIVDTTGNTLEQSVEQLTSIIKKNLQYNK</sequence>